<dbReference type="AlphaFoldDB" id="A0AAE0BDT0"/>
<sequence>MSYGVKTANSFFALLDNSQGDGDVSNKKKNKKKKNKSASGASADVSAESDQLPTPAAAVAKPNSNAESPSADAGAKNFVSADKRKATNNITSADALSKALEAAASFTTADQGVDLFTDWTRQVRLSDRASSQRFSKGGKSYTFKQVLLESSALEIAAQKCLDHPLDATEEISFKELFSLTLTGPAVNGDSGGLLAQLTAQLARAMVDEESEIVGAAKHAVFAAVGALKQGGPAADVLAPKLQALDKEVSETTARLQTLEASGNQAANLTERIRCSAELLRVTENKFDLTSSGSARPTSAIDGSAPNPVEVLQYLETLASLSQGRLADSQSCNLSQKDMKAEKAKALQEQQKSALQSEARHLAQQILAKEAELQELKAKAKQVQAKVQGLSGKGAAQGESARDEAAKVVRAIQRYEEQLQSTRGLESLIAQHRQSVTTWTTQHSTATNAKASSAPNEYLSAIERQLDYKHQQQADLRQRAERVAKMAPPQLPDEEVKMMGMSQQQAQIQQKMKNMMKDITNSSEEVMAIVKKISVSLQARTVSLRAFPAAAQQLQRVQLRLVELESGHKEITSPDYLAPKPASARVKAVPPPGAGVLPMEASVVEASIIEEAIEREKQAAMRDMAKQMEAMQAQMASLQAGLKEKDQEILRLNAPATDLSEQSEVVSTKPQAQPQRNSARNAKRSGRQAAAAPVPSTEASIEEPAAAPAPEVAPSSPAPKAAVAARAAASAALAQTAAPAAEAQPEAESIPAPAPVVPAEPPKPKKTWGVIEQPAAAPVPGTEDMPTLAEAMAAETKGKGRRGGQRKN</sequence>
<reference evidence="3 4" key="1">
    <citation type="journal article" date="2015" name="Genome Biol. Evol.">
        <title>Comparative Genomics of a Bacterivorous Green Alga Reveals Evolutionary Causalities and Consequences of Phago-Mixotrophic Mode of Nutrition.</title>
        <authorList>
            <person name="Burns J.A."/>
            <person name="Paasch A."/>
            <person name="Narechania A."/>
            <person name="Kim E."/>
        </authorList>
    </citation>
    <scope>NUCLEOTIDE SEQUENCE [LARGE SCALE GENOMIC DNA]</scope>
    <source>
        <strain evidence="3 4">PLY_AMNH</strain>
    </source>
</reference>
<feature type="compositionally biased region" description="Pro residues" evidence="2">
    <location>
        <begin position="751"/>
        <end position="760"/>
    </location>
</feature>
<evidence type="ECO:0000256" key="2">
    <source>
        <dbReference type="SAM" id="MobiDB-lite"/>
    </source>
</evidence>
<name>A0AAE0BDT0_9CHLO</name>
<protein>
    <submittedName>
        <fullName evidence="3">Uncharacterized protein</fullName>
    </submittedName>
</protein>
<organism evidence="3 4">
    <name type="scientific">Cymbomonas tetramitiformis</name>
    <dbReference type="NCBI Taxonomy" id="36881"/>
    <lineage>
        <taxon>Eukaryota</taxon>
        <taxon>Viridiplantae</taxon>
        <taxon>Chlorophyta</taxon>
        <taxon>Pyramimonadophyceae</taxon>
        <taxon>Pyramimonadales</taxon>
        <taxon>Pyramimonadaceae</taxon>
        <taxon>Cymbomonas</taxon>
    </lineage>
</organism>
<feature type="compositionally biased region" description="Polar residues" evidence="2">
    <location>
        <begin position="658"/>
        <end position="679"/>
    </location>
</feature>
<gene>
    <name evidence="3" type="ORF">CYMTET_55003</name>
</gene>
<feature type="coiled-coil region" evidence="1">
    <location>
        <begin position="613"/>
        <end position="647"/>
    </location>
</feature>
<evidence type="ECO:0000256" key="1">
    <source>
        <dbReference type="SAM" id="Coils"/>
    </source>
</evidence>
<feature type="compositionally biased region" description="Basic residues" evidence="2">
    <location>
        <begin position="27"/>
        <end position="36"/>
    </location>
</feature>
<feature type="coiled-coil region" evidence="1">
    <location>
        <begin position="344"/>
        <end position="417"/>
    </location>
</feature>
<feature type="compositionally biased region" description="Low complexity" evidence="2">
    <location>
        <begin position="694"/>
        <end position="750"/>
    </location>
</feature>
<feature type="region of interest" description="Disordered" evidence="2">
    <location>
        <begin position="654"/>
        <end position="766"/>
    </location>
</feature>
<evidence type="ECO:0000313" key="3">
    <source>
        <dbReference type="EMBL" id="KAK3234748.1"/>
    </source>
</evidence>
<keyword evidence="4" id="KW-1185">Reference proteome</keyword>
<comment type="caution">
    <text evidence="3">The sequence shown here is derived from an EMBL/GenBank/DDBJ whole genome shotgun (WGS) entry which is preliminary data.</text>
</comment>
<dbReference type="EMBL" id="LGRX02035467">
    <property type="protein sequence ID" value="KAK3234748.1"/>
    <property type="molecule type" value="Genomic_DNA"/>
</dbReference>
<evidence type="ECO:0000313" key="4">
    <source>
        <dbReference type="Proteomes" id="UP001190700"/>
    </source>
</evidence>
<accession>A0AAE0BDT0</accession>
<keyword evidence="1" id="KW-0175">Coiled coil</keyword>
<proteinExistence type="predicted"/>
<dbReference type="Proteomes" id="UP001190700">
    <property type="component" value="Unassembled WGS sequence"/>
</dbReference>
<feature type="region of interest" description="Disordered" evidence="2">
    <location>
        <begin position="15"/>
        <end position="74"/>
    </location>
</feature>